<accession>A0ABR8VCP5</accession>
<sequence>MKNSIIYLLLFVSWLIVGCSGSSKSDYYSNGINSENVYDVQVQILNDSSLWHFPLQMEYTDSLLVVLDYMDDYYFHVYTLKGEPIGHFARKGQGPGELLSANQFHLSEDRDSLYVYDGVSRKIVMYKLNGDYVKDLLFQEYKIDYTLLPPSDIPYILYDMLPVKDEVFLVKANQPKLRYGKLDLAKGEITSVYGDFPTGCVAGKAEEVWSVFSSDTRTCLKPDCSKMLNATYIGGILEYFSVQPDLGLCADTTLYIYEPVYGLAEGAVPSYVVGNENTQLGFEDVYATDQFVYALLHEKGDAAEPQSVMVFDWQGKALRKINVKQRLLRLCVDEARNMIYAMAADEVNGYKLVSIPLKYPR</sequence>
<organism evidence="1 2">
    <name type="scientific">Phocaeicola faecium</name>
    <dbReference type="NCBI Taxonomy" id="2762213"/>
    <lineage>
        <taxon>Bacteria</taxon>
        <taxon>Pseudomonadati</taxon>
        <taxon>Bacteroidota</taxon>
        <taxon>Bacteroidia</taxon>
        <taxon>Bacteroidales</taxon>
        <taxon>Bacteroidaceae</taxon>
        <taxon>Phocaeicola</taxon>
    </lineage>
</organism>
<dbReference type="Proteomes" id="UP000616346">
    <property type="component" value="Unassembled WGS sequence"/>
</dbReference>
<dbReference type="EMBL" id="JACSPQ010000010">
    <property type="protein sequence ID" value="MBD8002545.1"/>
    <property type="molecule type" value="Genomic_DNA"/>
</dbReference>
<name>A0ABR8VCP5_9BACT</name>
<comment type="caution">
    <text evidence="1">The sequence shown here is derived from an EMBL/GenBank/DDBJ whole genome shotgun (WGS) entry which is preliminary data.</text>
</comment>
<evidence type="ECO:0000313" key="2">
    <source>
        <dbReference type="Proteomes" id="UP000616346"/>
    </source>
</evidence>
<proteinExistence type="predicted"/>
<keyword evidence="2" id="KW-1185">Reference proteome</keyword>
<gene>
    <name evidence="1" type="ORF">H9626_10025</name>
</gene>
<reference evidence="1 2" key="1">
    <citation type="submission" date="2020-08" db="EMBL/GenBank/DDBJ databases">
        <title>A Genomic Blueprint of the Chicken Gut Microbiome.</title>
        <authorList>
            <person name="Gilroy R."/>
            <person name="Ravi A."/>
            <person name="Getino M."/>
            <person name="Pursley I."/>
            <person name="Horton D.L."/>
            <person name="Alikhan N.-F."/>
            <person name="Baker D."/>
            <person name="Gharbi K."/>
            <person name="Hall N."/>
            <person name="Watson M."/>
            <person name="Adriaenssens E.M."/>
            <person name="Foster-Nyarko E."/>
            <person name="Jarju S."/>
            <person name="Secka A."/>
            <person name="Antonio M."/>
            <person name="Oren A."/>
            <person name="Chaudhuri R."/>
            <person name="La Ragione R.M."/>
            <person name="Hildebrand F."/>
            <person name="Pallen M.J."/>
        </authorList>
    </citation>
    <scope>NUCLEOTIDE SEQUENCE [LARGE SCALE GENOMIC DNA]</scope>
    <source>
        <strain evidence="1 2">Sa1YUN3</strain>
    </source>
</reference>
<evidence type="ECO:0000313" key="1">
    <source>
        <dbReference type="EMBL" id="MBD8002545.1"/>
    </source>
</evidence>
<protein>
    <submittedName>
        <fullName evidence="1">6-bladed beta-propeller</fullName>
    </submittedName>
</protein>
<dbReference type="Pfam" id="PF15869">
    <property type="entry name" value="TolB_like"/>
    <property type="match status" value="1"/>
</dbReference>
<dbReference type="SUPFAM" id="SSF63825">
    <property type="entry name" value="YWTD domain"/>
    <property type="match status" value="1"/>
</dbReference>
<dbReference type="PROSITE" id="PS51257">
    <property type="entry name" value="PROKAR_LIPOPROTEIN"/>
    <property type="match status" value="1"/>
</dbReference>
<dbReference type="RefSeq" id="WP_191710404.1">
    <property type="nucleotide sequence ID" value="NZ_JACSPQ010000010.1"/>
</dbReference>